<keyword evidence="2" id="KW-1185">Reference proteome</keyword>
<sequence>SVSTHSAFSVQLIKKTSQLCRHNSSGVDTAHASSKSVKEEVASGVDTVYLCVHTHCPSQELNMKPVTNGTRGWFWLRAFERESLCPQIPRDFMDPWDYKCPLSTHIWWHTRISSSNSKKLQAISEEDFILENCI</sequence>
<dbReference type="EMBL" id="NMUH01000124">
    <property type="protein sequence ID" value="MQL72246.1"/>
    <property type="molecule type" value="Genomic_DNA"/>
</dbReference>
<accession>A0A843TPX2</accession>
<feature type="non-terminal residue" evidence="1">
    <location>
        <position position="1"/>
    </location>
</feature>
<organism evidence="1 2">
    <name type="scientific">Colocasia esculenta</name>
    <name type="common">Wild taro</name>
    <name type="synonym">Arum esculentum</name>
    <dbReference type="NCBI Taxonomy" id="4460"/>
    <lineage>
        <taxon>Eukaryota</taxon>
        <taxon>Viridiplantae</taxon>
        <taxon>Streptophyta</taxon>
        <taxon>Embryophyta</taxon>
        <taxon>Tracheophyta</taxon>
        <taxon>Spermatophyta</taxon>
        <taxon>Magnoliopsida</taxon>
        <taxon>Liliopsida</taxon>
        <taxon>Araceae</taxon>
        <taxon>Aroideae</taxon>
        <taxon>Colocasieae</taxon>
        <taxon>Colocasia</taxon>
    </lineage>
</organism>
<name>A0A843TPX2_COLES</name>
<gene>
    <name evidence="1" type="ORF">Taro_004595</name>
</gene>
<proteinExistence type="predicted"/>
<dbReference type="AlphaFoldDB" id="A0A843TPX2"/>
<feature type="non-terminal residue" evidence="1">
    <location>
        <position position="134"/>
    </location>
</feature>
<protein>
    <submittedName>
        <fullName evidence="1">Uncharacterized protein</fullName>
    </submittedName>
</protein>
<comment type="caution">
    <text evidence="1">The sequence shown here is derived from an EMBL/GenBank/DDBJ whole genome shotgun (WGS) entry which is preliminary data.</text>
</comment>
<evidence type="ECO:0000313" key="2">
    <source>
        <dbReference type="Proteomes" id="UP000652761"/>
    </source>
</evidence>
<reference evidence="1" key="1">
    <citation type="submission" date="2017-07" db="EMBL/GenBank/DDBJ databases">
        <title>Taro Niue Genome Assembly and Annotation.</title>
        <authorList>
            <person name="Atibalentja N."/>
            <person name="Keating K."/>
            <person name="Fields C.J."/>
        </authorList>
    </citation>
    <scope>NUCLEOTIDE SEQUENCE</scope>
    <source>
        <strain evidence="1">Niue_2</strain>
        <tissue evidence="1">Leaf</tissue>
    </source>
</reference>
<evidence type="ECO:0000313" key="1">
    <source>
        <dbReference type="EMBL" id="MQL72246.1"/>
    </source>
</evidence>
<dbReference type="Proteomes" id="UP000652761">
    <property type="component" value="Unassembled WGS sequence"/>
</dbReference>